<evidence type="ECO:0000313" key="5">
    <source>
        <dbReference type="Proteomes" id="UP001156882"/>
    </source>
</evidence>
<dbReference type="PIRSF" id="PIRSF002741">
    <property type="entry name" value="MppA"/>
    <property type="match status" value="1"/>
</dbReference>
<proteinExistence type="inferred from homology"/>
<dbReference type="InterPro" id="IPR039424">
    <property type="entry name" value="SBP_5"/>
</dbReference>
<organism evidence="4 5">
    <name type="scientific">Labrys miyagiensis</name>
    <dbReference type="NCBI Taxonomy" id="346912"/>
    <lineage>
        <taxon>Bacteria</taxon>
        <taxon>Pseudomonadati</taxon>
        <taxon>Pseudomonadota</taxon>
        <taxon>Alphaproteobacteria</taxon>
        <taxon>Hyphomicrobiales</taxon>
        <taxon>Xanthobacteraceae</taxon>
        <taxon>Labrys</taxon>
    </lineage>
</organism>
<name>A0ABQ6CQF1_9HYPH</name>
<evidence type="ECO:0000256" key="2">
    <source>
        <dbReference type="ARBA" id="ARBA00005695"/>
    </source>
</evidence>
<dbReference type="Pfam" id="PF00496">
    <property type="entry name" value="SBP_bac_5"/>
    <property type="match status" value="1"/>
</dbReference>
<dbReference type="CDD" id="cd08503">
    <property type="entry name" value="PBP2_NikA_DppA_OppA_like_17"/>
    <property type="match status" value="1"/>
</dbReference>
<comment type="similarity">
    <text evidence="2">Belongs to the bacterial solute-binding protein 5 family.</text>
</comment>
<evidence type="ECO:0000259" key="3">
    <source>
        <dbReference type="Pfam" id="PF00496"/>
    </source>
</evidence>
<comment type="caution">
    <text evidence="4">The sequence shown here is derived from an EMBL/GenBank/DDBJ whole genome shotgun (WGS) entry which is preliminary data.</text>
</comment>
<dbReference type="InterPro" id="IPR006311">
    <property type="entry name" value="TAT_signal"/>
</dbReference>
<dbReference type="InterPro" id="IPR030678">
    <property type="entry name" value="Peptide/Ni-bd"/>
</dbReference>
<evidence type="ECO:0000313" key="4">
    <source>
        <dbReference type="EMBL" id="GLS22355.1"/>
    </source>
</evidence>
<dbReference type="Gene3D" id="3.40.190.10">
    <property type="entry name" value="Periplasmic binding protein-like II"/>
    <property type="match status" value="1"/>
</dbReference>
<dbReference type="Proteomes" id="UP001156882">
    <property type="component" value="Unassembled WGS sequence"/>
</dbReference>
<dbReference type="InterPro" id="IPR000914">
    <property type="entry name" value="SBP_5_dom"/>
</dbReference>
<dbReference type="RefSeq" id="WP_284315323.1">
    <property type="nucleotide sequence ID" value="NZ_BSPC01000059.1"/>
</dbReference>
<sequence>MTHKSRLDASDLIVDRRELMKGAAVLGLGFGAFGVLGRPARAADAPKKGGTFRIGMEGGSASDSLDPRTFADSIPESVAYQIYNGLVEIGEDGKAKGELLESWEAKPGAVDWIFNVRKDITFHSGKTLDADDIIYSLNLHRGDTKSAAKDVLSDVKDIKKLSPTQIQITLARGNVNLPYNLSDFHIYGVPNGLTDFLKPDGTGAYTLVSFEPGVRAVTKNSGNYWKEGRGNFDGVELQYIPDTTARMQALLAGQVDAINRIDAKTVDIISASPDAQIVRTKGTGNRYCFAALCDTAPYDNIDLRWALKYGIDRKKIVDTVYMGYATVGNDTTVSPMNRFFNKDLPQTPYDPEKAAFHYKKAGSPKLELKVSEGAFSGATDAGVLYQEAMKQAGIDLTVTRVSGDGYWSNVWLKVPFCAVAWEDRPAVDMQLSQTYLSDAAWNDTHWKRPEFDKLVIAARTEDNETKLHEIYNEAQKMIHDDGGMICYAVGDYLDGYSKKIAGVAPHPRFDMCDLRVAEKAWFAA</sequence>
<feature type="domain" description="Solute-binding protein family 5" evidence="3">
    <location>
        <begin position="96"/>
        <end position="442"/>
    </location>
</feature>
<dbReference type="SUPFAM" id="SSF53850">
    <property type="entry name" value="Periplasmic binding protein-like II"/>
    <property type="match status" value="1"/>
</dbReference>
<accession>A0ABQ6CQF1</accession>
<gene>
    <name evidence="4" type="ORF">GCM10007874_53730</name>
</gene>
<dbReference type="PANTHER" id="PTHR30290">
    <property type="entry name" value="PERIPLASMIC BINDING COMPONENT OF ABC TRANSPORTER"/>
    <property type="match status" value="1"/>
</dbReference>
<reference evidence="5" key="1">
    <citation type="journal article" date="2019" name="Int. J. Syst. Evol. Microbiol.">
        <title>The Global Catalogue of Microorganisms (GCM) 10K type strain sequencing project: providing services to taxonomists for standard genome sequencing and annotation.</title>
        <authorList>
            <consortium name="The Broad Institute Genomics Platform"/>
            <consortium name="The Broad Institute Genome Sequencing Center for Infectious Disease"/>
            <person name="Wu L."/>
            <person name="Ma J."/>
        </authorList>
    </citation>
    <scope>NUCLEOTIDE SEQUENCE [LARGE SCALE GENOMIC DNA]</scope>
    <source>
        <strain evidence="5">NBRC 101365</strain>
    </source>
</reference>
<dbReference type="EMBL" id="BSPC01000059">
    <property type="protein sequence ID" value="GLS22355.1"/>
    <property type="molecule type" value="Genomic_DNA"/>
</dbReference>
<evidence type="ECO:0000256" key="1">
    <source>
        <dbReference type="ARBA" id="ARBA00004418"/>
    </source>
</evidence>
<protein>
    <submittedName>
        <fullName evidence="4">ABC transporter substrate-binding protein</fullName>
    </submittedName>
</protein>
<dbReference type="PROSITE" id="PS51318">
    <property type="entry name" value="TAT"/>
    <property type="match status" value="1"/>
</dbReference>
<comment type="subcellular location">
    <subcellularLocation>
        <location evidence="1">Periplasm</location>
    </subcellularLocation>
</comment>
<dbReference type="Gene3D" id="3.10.105.10">
    <property type="entry name" value="Dipeptide-binding Protein, Domain 3"/>
    <property type="match status" value="1"/>
</dbReference>
<keyword evidence="5" id="KW-1185">Reference proteome</keyword>